<dbReference type="PANTHER" id="PTHR46111">
    <property type="entry name" value="RIBOSOMAL RNA SMALL SUBUNIT METHYLTRANSFERASE I"/>
    <property type="match status" value="1"/>
</dbReference>
<comment type="catalytic activity">
    <reaction evidence="6">
        <text>cytidine(1402) in 16S rRNA + S-adenosyl-L-methionine = 2'-O-methylcytidine(1402) in 16S rRNA + S-adenosyl-L-homocysteine + H(+)</text>
        <dbReference type="Rhea" id="RHEA:42924"/>
        <dbReference type="Rhea" id="RHEA-COMP:10285"/>
        <dbReference type="Rhea" id="RHEA-COMP:10286"/>
        <dbReference type="ChEBI" id="CHEBI:15378"/>
        <dbReference type="ChEBI" id="CHEBI:57856"/>
        <dbReference type="ChEBI" id="CHEBI:59789"/>
        <dbReference type="ChEBI" id="CHEBI:74495"/>
        <dbReference type="ChEBI" id="CHEBI:82748"/>
        <dbReference type="EC" id="2.1.1.198"/>
    </reaction>
</comment>
<dbReference type="Pfam" id="PF00590">
    <property type="entry name" value="TP_methylase"/>
    <property type="match status" value="1"/>
</dbReference>
<keyword evidence="3 6" id="KW-0489">Methyltransferase</keyword>
<dbReference type="FunFam" id="3.30.950.10:FF:000002">
    <property type="entry name" value="Ribosomal RNA small subunit methyltransferase I"/>
    <property type="match status" value="1"/>
</dbReference>
<dbReference type="HAMAP" id="MF_01877">
    <property type="entry name" value="16SrRNA_methyltr_I"/>
    <property type="match status" value="1"/>
</dbReference>
<feature type="domain" description="Tetrapyrrole methylase" evidence="7">
    <location>
        <begin position="13"/>
        <end position="212"/>
    </location>
</feature>
<dbReference type="EC" id="2.1.1.198" evidence="6"/>
<dbReference type="InterPro" id="IPR035996">
    <property type="entry name" value="4pyrrol_Methylase_sf"/>
</dbReference>
<keyword evidence="5 6" id="KW-0949">S-adenosyl-L-methionine</keyword>
<dbReference type="GeneID" id="83016733"/>
<evidence type="ECO:0000313" key="9">
    <source>
        <dbReference type="Proteomes" id="UP000284178"/>
    </source>
</evidence>
<keyword evidence="2 6" id="KW-0698">rRNA processing</keyword>
<dbReference type="PIRSF" id="PIRSF005917">
    <property type="entry name" value="MTase_YraL"/>
    <property type="match status" value="1"/>
</dbReference>
<dbReference type="InterPro" id="IPR000878">
    <property type="entry name" value="4pyrrol_Mease"/>
</dbReference>
<dbReference type="GO" id="GO:0005737">
    <property type="term" value="C:cytoplasm"/>
    <property type="evidence" value="ECO:0007669"/>
    <property type="project" value="UniProtKB-SubCell"/>
</dbReference>
<evidence type="ECO:0000256" key="3">
    <source>
        <dbReference type="ARBA" id="ARBA00022603"/>
    </source>
</evidence>
<gene>
    <name evidence="6 8" type="primary">rsmI</name>
    <name evidence="8" type="ORF">DWY25_15135</name>
</gene>
<organism evidence="8 9">
    <name type="scientific">Holdemania filiformis</name>
    <dbReference type="NCBI Taxonomy" id="61171"/>
    <lineage>
        <taxon>Bacteria</taxon>
        <taxon>Bacillati</taxon>
        <taxon>Bacillota</taxon>
        <taxon>Erysipelotrichia</taxon>
        <taxon>Erysipelotrichales</taxon>
        <taxon>Erysipelotrichaceae</taxon>
        <taxon>Holdemania</taxon>
    </lineage>
</organism>
<name>A0A412FM46_9FIRM</name>
<dbReference type="AlphaFoldDB" id="A0A412FM46"/>
<protein>
    <recommendedName>
        <fullName evidence="6">Ribosomal RNA small subunit methyltransferase I</fullName>
        <ecNumber evidence="6">2.1.1.198</ecNumber>
    </recommendedName>
    <alternativeName>
        <fullName evidence="6">16S rRNA 2'-O-ribose C1402 methyltransferase</fullName>
    </alternativeName>
    <alternativeName>
        <fullName evidence="6">rRNA (cytidine-2'-O-)-methyltransferase RsmI</fullName>
    </alternativeName>
</protein>
<accession>A0A412FM46</accession>
<dbReference type="PROSITE" id="PS01296">
    <property type="entry name" value="RSMI"/>
    <property type="match status" value="1"/>
</dbReference>
<evidence type="ECO:0000313" key="8">
    <source>
        <dbReference type="EMBL" id="RGR69220.1"/>
    </source>
</evidence>
<evidence type="ECO:0000256" key="4">
    <source>
        <dbReference type="ARBA" id="ARBA00022679"/>
    </source>
</evidence>
<keyword evidence="9" id="KW-1185">Reference proteome</keyword>
<dbReference type="InterPro" id="IPR018063">
    <property type="entry name" value="SAM_MeTrfase_RsmI_CS"/>
</dbReference>
<dbReference type="FunFam" id="3.40.1010.10:FF:000002">
    <property type="entry name" value="Ribosomal RNA small subunit methyltransferase I"/>
    <property type="match status" value="1"/>
</dbReference>
<dbReference type="Gene3D" id="3.30.950.10">
    <property type="entry name" value="Methyltransferase, Cobalt-precorrin-4 Transmethylase, Domain 2"/>
    <property type="match status" value="1"/>
</dbReference>
<reference evidence="8 9" key="1">
    <citation type="submission" date="2018-08" db="EMBL/GenBank/DDBJ databases">
        <title>A genome reference for cultivated species of the human gut microbiota.</title>
        <authorList>
            <person name="Zou Y."/>
            <person name="Xue W."/>
            <person name="Luo G."/>
        </authorList>
    </citation>
    <scope>NUCLEOTIDE SEQUENCE [LARGE SCALE GENOMIC DNA]</scope>
    <source>
        <strain evidence="8 9">AF24-29</strain>
    </source>
</reference>
<evidence type="ECO:0000256" key="6">
    <source>
        <dbReference type="HAMAP-Rule" id="MF_01877"/>
    </source>
</evidence>
<dbReference type="NCBIfam" id="TIGR00096">
    <property type="entry name" value="16S rRNA (cytidine(1402)-2'-O)-methyltransferase"/>
    <property type="match status" value="1"/>
</dbReference>
<keyword evidence="1 6" id="KW-0963">Cytoplasm</keyword>
<comment type="subcellular location">
    <subcellularLocation>
        <location evidence="6">Cytoplasm</location>
    </subcellularLocation>
</comment>
<proteinExistence type="inferred from homology"/>
<dbReference type="InterPro" id="IPR008189">
    <property type="entry name" value="rRNA_ssu_MeTfrase_I"/>
</dbReference>
<sequence length="283" mass="31368">MIRQQSFTNEKPTLYLVPTPIGNLEEMTPRAIEILRSVDVIAAEDTRNTMKLLQVFDIHTRMIAHHSHNERESAKGLLNLLEQGQSVAVVSDAGYPLISDPGQNIVEQVTAAGYNVVPVSGCSASLNALVASGLKAQPFLFKGFLSSNDRECVKELEGLKALPFTLIFYEAPHRIERMLGHCLDVLGDRKACLAREITKRHEEFLRGTLSEIKEAAAELKGEMVVVIEGCAEESQPVIDMALITEQINERIQSGMSATDAIKQIAKEYGMSKNEIYRAYHQES</sequence>
<comment type="function">
    <text evidence="6">Catalyzes the 2'-O-methylation of the ribose of cytidine 1402 (C1402) in 16S rRNA.</text>
</comment>
<dbReference type="EMBL" id="QRUP01000024">
    <property type="protein sequence ID" value="RGR69220.1"/>
    <property type="molecule type" value="Genomic_DNA"/>
</dbReference>
<dbReference type="InterPro" id="IPR014776">
    <property type="entry name" value="4pyrrole_Mease_sub2"/>
</dbReference>
<comment type="similarity">
    <text evidence="6">Belongs to the methyltransferase superfamily. RsmI family.</text>
</comment>
<dbReference type="PANTHER" id="PTHR46111:SF1">
    <property type="entry name" value="RIBOSOMAL RNA SMALL SUBUNIT METHYLTRANSFERASE I"/>
    <property type="match status" value="1"/>
</dbReference>
<evidence type="ECO:0000256" key="5">
    <source>
        <dbReference type="ARBA" id="ARBA00022691"/>
    </source>
</evidence>
<dbReference type="CDD" id="cd11648">
    <property type="entry name" value="RsmI"/>
    <property type="match status" value="1"/>
</dbReference>
<dbReference type="RefSeq" id="WP_117895927.1">
    <property type="nucleotide sequence ID" value="NZ_CABJCV010000024.1"/>
</dbReference>
<comment type="caution">
    <text evidence="8">The sequence shown here is derived from an EMBL/GenBank/DDBJ whole genome shotgun (WGS) entry which is preliminary data.</text>
</comment>
<dbReference type="GO" id="GO:0070677">
    <property type="term" value="F:rRNA (cytosine-2'-O-)-methyltransferase activity"/>
    <property type="evidence" value="ECO:0007669"/>
    <property type="project" value="UniProtKB-UniRule"/>
</dbReference>
<keyword evidence="4 6" id="KW-0808">Transferase</keyword>
<evidence type="ECO:0000259" key="7">
    <source>
        <dbReference type="Pfam" id="PF00590"/>
    </source>
</evidence>
<dbReference type="Proteomes" id="UP000284178">
    <property type="component" value="Unassembled WGS sequence"/>
</dbReference>
<evidence type="ECO:0000256" key="2">
    <source>
        <dbReference type="ARBA" id="ARBA00022552"/>
    </source>
</evidence>
<dbReference type="SUPFAM" id="SSF53790">
    <property type="entry name" value="Tetrapyrrole methylase"/>
    <property type="match status" value="1"/>
</dbReference>
<evidence type="ECO:0000256" key="1">
    <source>
        <dbReference type="ARBA" id="ARBA00022490"/>
    </source>
</evidence>
<dbReference type="Gene3D" id="3.40.1010.10">
    <property type="entry name" value="Cobalt-precorrin-4 Transmethylase, Domain 1"/>
    <property type="match status" value="1"/>
</dbReference>
<dbReference type="InterPro" id="IPR014777">
    <property type="entry name" value="4pyrrole_Mease_sub1"/>
</dbReference>